<organism evidence="1 2">
    <name type="scientific">Candidatus Woesebacteria bacterium GW2011_GWD1_38_10</name>
    <dbReference type="NCBI Taxonomy" id="1618592"/>
    <lineage>
        <taxon>Bacteria</taxon>
        <taxon>Candidatus Woeseibacteriota</taxon>
    </lineage>
</organism>
<proteinExistence type="predicted"/>
<dbReference type="EMBL" id="LBTW01000064">
    <property type="protein sequence ID" value="KKQ46915.1"/>
    <property type="molecule type" value="Genomic_DNA"/>
</dbReference>
<reference evidence="1 2" key="1">
    <citation type="journal article" date="2015" name="Nature">
        <title>rRNA introns, odd ribosomes, and small enigmatic genomes across a large radiation of phyla.</title>
        <authorList>
            <person name="Brown C.T."/>
            <person name="Hug L.A."/>
            <person name="Thomas B.C."/>
            <person name="Sharon I."/>
            <person name="Castelle C.J."/>
            <person name="Singh A."/>
            <person name="Wilkins M.J."/>
            <person name="Williams K.H."/>
            <person name="Banfield J.F."/>
        </authorList>
    </citation>
    <scope>NUCLEOTIDE SEQUENCE [LARGE SCALE GENOMIC DNA]</scope>
</reference>
<sequence>MKNPEYEVLPAWYELSVKDETTLSVSVHQRIVDFLEEVFSRKKISIVEALKELFGLGEFISPKEGDWGFAGTLRKTKPINPGWSTWEYFLPVLRHKNGRRGNRQIMTALRASLQVLFSALSIFEEDTGWKKPQLIVIQNLNTSHKMDHSTIWAIITPPMHQWICSLGQDAQKLAETEDFMRKVDRHIWYERKSFATKYGFRVRKVHDHKIYLSVPGDACEISCNGSCPKENSGYNLYPHNIPPDGLNLYGLLLIFSQRFGAFFVYAIL</sequence>
<evidence type="ECO:0000313" key="2">
    <source>
        <dbReference type="Proteomes" id="UP000034366"/>
    </source>
</evidence>
<name>A0A0G0I7F3_9BACT</name>
<dbReference type="Proteomes" id="UP000034366">
    <property type="component" value="Unassembled WGS sequence"/>
</dbReference>
<evidence type="ECO:0000313" key="1">
    <source>
        <dbReference type="EMBL" id="KKQ46915.1"/>
    </source>
</evidence>
<protein>
    <submittedName>
        <fullName evidence="1">Uncharacterized protein</fullName>
    </submittedName>
</protein>
<gene>
    <name evidence="1" type="ORF">US67_C0064G0006</name>
</gene>
<dbReference type="AlphaFoldDB" id="A0A0G0I7F3"/>
<comment type="caution">
    <text evidence="1">The sequence shown here is derived from an EMBL/GenBank/DDBJ whole genome shotgun (WGS) entry which is preliminary data.</text>
</comment>
<accession>A0A0G0I7F3</accession>